<dbReference type="EC" id="2.5.1.74" evidence="6"/>
<dbReference type="GO" id="GO:0042371">
    <property type="term" value="P:vitamin K biosynthetic process"/>
    <property type="evidence" value="ECO:0007669"/>
    <property type="project" value="TreeGrafter"/>
</dbReference>
<dbReference type="PANTHER" id="PTHR13929">
    <property type="entry name" value="1,4-DIHYDROXY-2-NAPHTHOATE OCTAPRENYLTRANSFERASE"/>
    <property type="match status" value="1"/>
</dbReference>
<dbReference type="STRING" id="762983.HMPREF9444_00092"/>
<feature type="transmembrane region" description="Helical" evidence="7">
    <location>
        <begin position="12"/>
        <end position="30"/>
    </location>
</feature>
<dbReference type="PIRSF" id="PIRSF005355">
    <property type="entry name" value="UBIAD1"/>
    <property type="match status" value="1"/>
</dbReference>
<feature type="transmembrane region" description="Helical" evidence="7">
    <location>
        <begin position="121"/>
        <end position="140"/>
    </location>
</feature>
<dbReference type="eggNOG" id="COG1575">
    <property type="taxonomic scope" value="Bacteria"/>
</dbReference>
<feature type="transmembrane region" description="Helical" evidence="7">
    <location>
        <begin position="95"/>
        <end position="115"/>
    </location>
</feature>
<evidence type="ECO:0000256" key="6">
    <source>
        <dbReference type="NCBIfam" id="TIGR00751"/>
    </source>
</evidence>
<evidence type="ECO:0000256" key="7">
    <source>
        <dbReference type="SAM" id="Phobius"/>
    </source>
</evidence>
<dbReference type="InterPro" id="IPR026046">
    <property type="entry name" value="UBIAD1"/>
</dbReference>
<dbReference type="EMBL" id="AEVO01000006">
    <property type="protein sequence ID" value="EFY08041.1"/>
    <property type="molecule type" value="Genomic_DNA"/>
</dbReference>
<accession>E8LHD3</accession>
<keyword evidence="2 8" id="KW-0808">Transferase</keyword>
<evidence type="ECO:0000256" key="5">
    <source>
        <dbReference type="ARBA" id="ARBA00023136"/>
    </source>
</evidence>
<keyword evidence="5 7" id="KW-0472">Membrane</keyword>
<dbReference type="GO" id="GO:0046428">
    <property type="term" value="F:1,4-dihydroxy-2-naphthoate polyprenyltransferase activity"/>
    <property type="evidence" value="ECO:0007669"/>
    <property type="project" value="UniProtKB-UniRule"/>
</dbReference>
<dbReference type="GO" id="GO:0005886">
    <property type="term" value="C:plasma membrane"/>
    <property type="evidence" value="ECO:0007669"/>
    <property type="project" value="TreeGrafter"/>
</dbReference>
<dbReference type="Pfam" id="PF01040">
    <property type="entry name" value="UbiA"/>
    <property type="match status" value="1"/>
</dbReference>
<dbReference type="InterPro" id="IPR000537">
    <property type="entry name" value="UbiA_prenyltransferase"/>
</dbReference>
<evidence type="ECO:0000256" key="2">
    <source>
        <dbReference type="ARBA" id="ARBA00022679"/>
    </source>
</evidence>
<organism evidence="8 9">
    <name type="scientific">Succinatimonas hippei (strain DSM 22608 / JCM 16073 / KCTC 15190 / YIT 12066)</name>
    <dbReference type="NCBI Taxonomy" id="762983"/>
    <lineage>
        <taxon>Bacteria</taxon>
        <taxon>Pseudomonadati</taxon>
        <taxon>Pseudomonadota</taxon>
        <taxon>Gammaproteobacteria</taxon>
        <taxon>Aeromonadales</taxon>
        <taxon>Succinivibrionaceae</taxon>
        <taxon>Succinatimonas</taxon>
    </lineage>
</organism>
<feature type="transmembrane region" description="Helical" evidence="7">
    <location>
        <begin position="226"/>
        <end position="245"/>
    </location>
</feature>
<protein>
    <recommendedName>
        <fullName evidence="6">1,4-dihydroxy-2-naphthoate octaprenyltransferase</fullName>
        <ecNumber evidence="6">2.5.1.74</ecNumber>
    </recommendedName>
</protein>
<evidence type="ECO:0000313" key="9">
    <source>
        <dbReference type="Proteomes" id="UP000018458"/>
    </source>
</evidence>
<dbReference type="OrthoDB" id="9767568at2"/>
<feature type="transmembrane region" description="Helical" evidence="7">
    <location>
        <begin position="36"/>
        <end position="55"/>
    </location>
</feature>
<keyword evidence="4 7" id="KW-1133">Transmembrane helix</keyword>
<dbReference type="RefSeq" id="WP_009142321.1">
    <property type="nucleotide sequence ID" value="NZ_GL830944.1"/>
</dbReference>
<dbReference type="GO" id="GO:0009234">
    <property type="term" value="P:menaquinone biosynthetic process"/>
    <property type="evidence" value="ECO:0007669"/>
    <property type="project" value="UniProtKB-UniRule"/>
</dbReference>
<dbReference type="AlphaFoldDB" id="E8LHD3"/>
<evidence type="ECO:0000256" key="4">
    <source>
        <dbReference type="ARBA" id="ARBA00022989"/>
    </source>
</evidence>
<evidence type="ECO:0000256" key="3">
    <source>
        <dbReference type="ARBA" id="ARBA00022692"/>
    </source>
</evidence>
<evidence type="ECO:0000256" key="1">
    <source>
        <dbReference type="ARBA" id="ARBA00004141"/>
    </source>
</evidence>
<comment type="subcellular location">
    <subcellularLocation>
        <location evidence="1">Membrane</location>
        <topology evidence="1">Multi-pass membrane protein</topology>
    </subcellularLocation>
</comment>
<keyword evidence="3 7" id="KW-0812">Transmembrane</keyword>
<evidence type="ECO:0000313" key="8">
    <source>
        <dbReference type="EMBL" id="EFY08041.1"/>
    </source>
</evidence>
<name>E8LHD3_SUCHY</name>
<feature type="transmembrane region" description="Helical" evidence="7">
    <location>
        <begin position="290"/>
        <end position="311"/>
    </location>
</feature>
<dbReference type="CDD" id="cd13962">
    <property type="entry name" value="PT_UbiA_UBIAD1"/>
    <property type="match status" value="1"/>
</dbReference>
<dbReference type="Proteomes" id="UP000018458">
    <property type="component" value="Unassembled WGS sequence"/>
</dbReference>
<dbReference type="NCBIfam" id="TIGR00751">
    <property type="entry name" value="menA"/>
    <property type="match status" value="1"/>
</dbReference>
<reference evidence="8 9" key="1">
    <citation type="submission" date="2011-01" db="EMBL/GenBank/DDBJ databases">
        <authorList>
            <person name="Weinstock G."/>
            <person name="Sodergren E."/>
            <person name="Clifton S."/>
            <person name="Fulton L."/>
            <person name="Fulton B."/>
            <person name="Courtney L."/>
            <person name="Fronick C."/>
            <person name="Harrison M."/>
            <person name="Strong C."/>
            <person name="Farmer C."/>
            <person name="Delahaunty K."/>
            <person name="Markovic C."/>
            <person name="Hall O."/>
            <person name="Minx P."/>
            <person name="Tomlinson C."/>
            <person name="Mitreva M."/>
            <person name="Hou S."/>
            <person name="Chen J."/>
            <person name="Wollam A."/>
            <person name="Pepin K.H."/>
            <person name="Johnson M."/>
            <person name="Bhonagiri V."/>
            <person name="Zhang X."/>
            <person name="Suruliraj S."/>
            <person name="Warren W."/>
            <person name="Chinwalla A."/>
            <person name="Mardis E.R."/>
            <person name="Wilson R.K."/>
        </authorList>
    </citation>
    <scope>NUCLEOTIDE SEQUENCE [LARGE SCALE GENOMIC DNA]</scope>
    <source>
        <strain evidence="9">DSM 22608 / JCM 16073 / KCTC 15190 / YIT 12066</strain>
    </source>
</reference>
<feature type="transmembrane region" description="Helical" evidence="7">
    <location>
        <begin position="251"/>
        <end position="270"/>
    </location>
</feature>
<gene>
    <name evidence="8" type="primary">menA</name>
    <name evidence="8" type="ORF">HMPREF9444_00092</name>
</gene>
<sequence length="312" mass="33566">MFDLWVNEIRPKTLLLAASNCAVGCFLGLYYGEISFYTIVLMLLIILTGVLLQIVSNLANDYGDACKGADGAARVGPIRAVMSGGLSLTQLRKGIGVAILLAVIVGAVAVGMSFFNNINALAWFLFLGAVSIVAALLYTVGMAYGYKGLGDLSVFIFFGILAVVGPQIMLSNASDLGVAVYPDTILLCISVGASSVMVLHVANMRDIDEDFLNGKKTIAVRLGRKMAGFYHAFLFIITVIFSLTACCLSHRAWECAILLVGLIPLFLSAFRAINHVKDPLLVAKELKHTLIGCFCHNVAWIIVICVDFVLYI</sequence>
<comment type="caution">
    <text evidence="8">The sequence shown here is derived from an EMBL/GenBank/DDBJ whole genome shotgun (WGS) entry which is preliminary data.</text>
</comment>
<feature type="transmembrane region" description="Helical" evidence="7">
    <location>
        <begin position="152"/>
        <end position="172"/>
    </location>
</feature>
<keyword evidence="9" id="KW-1185">Reference proteome</keyword>
<proteinExistence type="predicted"/>
<feature type="transmembrane region" description="Helical" evidence="7">
    <location>
        <begin position="184"/>
        <end position="205"/>
    </location>
</feature>
<dbReference type="PANTHER" id="PTHR13929:SF0">
    <property type="entry name" value="UBIA PRENYLTRANSFERASE DOMAIN-CONTAINING PROTEIN 1"/>
    <property type="match status" value="1"/>
</dbReference>
<dbReference type="HOGENOM" id="CLU_043611_1_1_6"/>